<dbReference type="PANTHER" id="PTHR48015">
    <property type="entry name" value="SERINE/THREONINE-PROTEIN KINASE TAO"/>
    <property type="match status" value="1"/>
</dbReference>
<proteinExistence type="predicted"/>
<dbReference type="InterPro" id="IPR050285">
    <property type="entry name" value="STE20_Ser/Thr_kinase"/>
</dbReference>
<dbReference type="SUPFAM" id="SSF56112">
    <property type="entry name" value="Protein kinase-like (PK-like)"/>
    <property type="match status" value="1"/>
</dbReference>
<feature type="region of interest" description="Disordered" evidence="1">
    <location>
        <begin position="455"/>
        <end position="605"/>
    </location>
</feature>
<accession>A0A9N8W884</accession>
<feature type="compositionally biased region" description="Polar residues" evidence="1">
    <location>
        <begin position="740"/>
        <end position="768"/>
    </location>
</feature>
<feature type="region of interest" description="Disordered" evidence="1">
    <location>
        <begin position="1"/>
        <end position="20"/>
    </location>
</feature>
<feature type="compositionally biased region" description="Polar residues" evidence="1">
    <location>
        <begin position="461"/>
        <end position="484"/>
    </location>
</feature>
<feature type="compositionally biased region" description="Polar residues" evidence="1">
    <location>
        <begin position="622"/>
        <end position="634"/>
    </location>
</feature>
<feature type="compositionally biased region" description="Low complexity" evidence="1">
    <location>
        <begin position="540"/>
        <end position="568"/>
    </location>
</feature>
<feature type="region of interest" description="Disordered" evidence="1">
    <location>
        <begin position="398"/>
        <end position="430"/>
    </location>
</feature>
<dbReference type="Proteomes" id="UP000789759">
    <property type="component" value="Unassembled WGS sequence"/>
</dbReference>
<feature type="compositionally biased region" description="Polar residues" evidence="1">
    <location>
        <begin position="647"/>
        <end position="667"/>
    </location>
</feature>
<dbReference type="GO" id="GO:0035556">
    <property type="term" value="P:intracellular signal transduction"/>
    <property type="evidence" value="ECO:0007669"/>
    <property type="project" value="TreeGrafter"/>
</dbReference>
<sequence>MPATSPTVRPSKSSIHLPNKDVLGRQGAFVTSTRNTNSMYSAQAIAVKESYQGIQNTSSEAKKKTPQRPITPSPFAKNTTEGNKPVSKKIIRSKDDSLSVPPGPTLKTGNSRPVTPHGAQPSGRPVTSKEKRPPSILKSDKKKLPQDTIKQSGSKSSVITQSVSPPAPTSAHATSHQASAHRRSHERVASPDKSLLEENRKLKRLLDEREEMLHEKEIELQDAADIIEALSARVEQFQRDNSLLREQLASSNSTSNLLSAISNNYQRIRGDSPNTISTSPSPTPTPNSSSFINPSSKLDVQPSLSPKTTSPPSVGKTTKIRDSDVDNTDYVKEASQPIPKIIEPINSVRPHSRILDKPMNPNLSPFSYRQEGIAGKRDLQFAKREAAVKDVIMEDSDESETDEFFDHNNDNIPNDQVESENEIDEDDEIGLPQDVLNLVEAEVYNKMSPRRLRRYRGDLNEPSTLTVEQSNVNSTEGSASGKNGQSVLSSSQQISLKVNGNVSNTTQQRSQPRTTFLSVSSKDHLSPTSYSHLHPHRDSMSSVTSDSSDDLGLSNNGSYSSSVTSSSINDDENGFSKQTPVSNPQSSSVPKAMASSQPTTGSLNKSKLNVLNALNSSSRVKNSGLASKLNSDIPSSDERCPTPVPHNRSNSSGRNVNDGHTSATRRISSSVDSYRSSSPSPALSHQRPSPNSGKNGLVRPVSQIVSDSKNRSPSTLLRQVTANRQTSSPIPSSNRSSTPARSQSPALTTSSRASTPVTESNHSVSSQPRRSRPNENVDPSIPRPPPPLPSPASDADVTTIQNYLRHYLRLIADYSTMDNPLKFYDLKGVIDEGSSAKVYTAHPLASIEDEVAVKIIPLAYSLEFIFNEIYVLKHLKHKNIVGYKESFLRWDGDIREVWFAMEKCARGDVTNRAGKITPREVSRITGEPTLASPH</sequence>
<feature type="compositionally biased region" description="Pro residues" evidence="1">
    <location>
        <begin position="781"/>
        <end position="790"/>
    </location>
</feature>
<feature type="compositionally biased region" description="Low complexity" evidence="1">
    <location>
        <begin position="169"/>
        <end position="178"/>
    </location>
</feature>
<organism evidence="3 4">
    <name type="scientific">Cetraspora pellucida</name>
    <dbReference type="NCBI Taxonomy" id="1433469"/>
    <lineage>
        <taxon>Eukaryota</taxon>
        <taxon>Fungi</taxon>
        <taxon>Fungi incertae sedis</taxon>
        <taxon>Mucoromycota</taxon>
        <taxon>Glomeromycotina</taxon>
        <taxon>Glomeromycetes</taxon>
        <taxon>Diversisporales</taxon>
        <taxon>Gigasporaceae</taxon>
        <taxon>Cetraspora</taxon>
    </lineage>
</organism>
<feature type="region of interest" description="Disordered" evidence="1">
    <location>
        <begin position="55"/>
        <end position="197"/>
    </location>
</feature>
<dbReference type="GO" id="GO:0005524">
    <property type="term" value="F:ATP binding"/>
    <property type="evidence" value="ECO:0007669"/>
    <property type="project" value="InterPro"/>
</dbReference>
<feature type="compositionally biased region" description="Low complexity" evidence="1">
    <location>
        <begin position="668"/>
        <end position="684"/>
    </location>
</feature>
<feature type="compositionally biased region" description="Polar residues" evidence="1">
    <location>
        <begin position="703"/>
        <end position="726"/>
    </location>
</feature>
<feature type="compositionally biased region" description="Polar residues" evidence="1">
    <location>
        <begin position="575"/>
        <end position="605"/>
    </location>
</feature>
<gene>
    <name evidence="3" type="ORF">CPELLU_LOCUS1217</name>
</gene>
<keyword evidence="4" id="KW-1185">Reference proteome</keyword>
<evidence type="ECO:0000259" key="2">
    <source>
        <dbReference type="PROSITE" id="PS50011"/>
    </source>
</evidence>
<feature type="compositionally biased region" description="Polar residues" evidence="1">
    <location>
        <begin position="498"/>
        <end position="531"/>
    </location>
</feature>
<feature type="compositionally biased region" description="Low complexity" evidence="1">
    <location>
        <begin position="727"/>
        <end position="739"/>
    </location>
</feature>
<feature type="compositionally biased region" description="Acidic residues" evidence="1">
    <location>
        <begin position="417"/>
        <end position="429"/>
    </location>
</feature>
<dbReference type="InterPro" id="IPR000719">
    <property type="entry name" value="Prot_kinase_dom"/>
</dbReference>
<comment type="caution">
    <text evidence="3">The sequence shown here is derived from an EMBL/GenBank/DDBJ whole genome shotgun (WGS) entry which is preliminary data.</text>
</comment>
<dbReference type="PROSITE" id="PS50011">
    <property type="entry name" value="PROTEIN_KINASE_DOM"/>
    <property type="match status" value="1"/>
</dbReference>
<dbReference type="GO" id="GO:0004672">
    <property type="term" value="F:protein kinase activity"/>
    <property type="evidence" value="ECO:0007669"/>
    <property type="project" value="InterPro"/>
</dbReference>
<dbReference type="AlphaFoldDB" id="A0A9N8W884"/>
<feature type="region of interest" description="Disordered" evidence="1">
    <location>
        <begin position="268"/>
        <end position="327"/>
    </location>
</feature>
<feature type="compositionally biased region" description="Basic and acidic residues" evidence="1">
    <location>
        <begin position="127"/>
        <end position="145"/>
    </location>
</feature>
<reference evidence="3" key="1">
    <citation type="submission" date="2021-06" db="EMBL/GenBank/DDBJ databases">
        <authorList>
            <person name="Kallberg Y."/>
            <person name="Tangrot J."/>
            <person name="Rosling A."/>
        </authorList>
    </citation>
    <scope>NUCLEOTIDE SEQUENCE</scope>
    <source>
        <strain evidence="3">FL966</strain>
    </source>
</reference>
<evidence type="ECO:0000313" key="3">
    <source>
        <dbReference type="EMBL" id="CAG8474183.1"/>
    </source>
</evidence>
<name>A0A9N8W884_9GLOM</name>
<dbReference type="GO" id="GO:0043408">
    <property type="term" value="P:regulation of MAPK cascade"/>
    <property type="evidence" value="ECO:0007669"/>
    <property type="project" value="TreeGrafter"/>
</dbReference>
<feature type="domain" description="Protein kinase" evidence="2">
    <location>
        <begin position="824"/>
        <end position="934"/>
    </location>
</feature>
<evidence type="ECO:0000313" key="4">
    <source>
        <dbReference type="Proteomes" id="UP000789759"/>
    </source>
</evidence>
<dbReference type="PANTHER" id="PTHR48015:SF16">
    <property type="entry name" value="SERINE_THREONINE-PROTEIN KINASE SULU"/>
    <property type="match status" value="1"/>
</dbReference>
<feature type="region of interest" description="Disordered" evidence="1">
    <location>
        <begin position="622"/>
        <end position="795"/>
    </location>
</feature>
<feature type="compositionally biased region" description="Low complexity" evidence="1">
    <location>
        <begin position="272"/>
        <end position="313"/>
    </location>
</feature>
<dbReference type="EMBL" id="CAJVQA010000432">
    <property type="protein sequence ID" value="CAG8474183.1"/>
    <property type="molecule type" value="Genomic_DNA"/>
</dbReference>
<feature type="compositionally biased region" description="Polar residues" evidence="1">
    <location>
        <begin position="1"/>
        <end position="16"/>
    </location>
</feature>
<feature type="compositionally biased region" description="Polar residues" evidence="1">
    <location>
        <begin position="148"/>
        <end position="164"/>
    </location>
</feature>
<feature type="compositionally biased region" description="Low complexity" evidence="1">
    <location>
        <begin position="485"/>
        <end position="496"/>
    </location>
</feature>
<feature type="compositionally biased region" description="Basic and acidic residues" evidence="1">
    <location>
        <begin position="186"/>
        <end position="197"/>
    </location>
</feature>
<dbReference type="InterPro" id="IPR011009">
    <property type="entry name" value="Kinase-like_dom_sf"/>
</dbReference>
<dbReference type="Gene3D" id="3.30.200.20">
    <property type="entry name" value="Phosphorylase Kinase, domain 1"/>
    <property type="match status" value="1"/>
</dbReference>
<dbReference type="OrthoDB" id="5979581at2759"/>
<protein>
    <submittedName>
        <fullName evidence="3">23215_t:CDS:1</fullName>
    </submittedName>
</protein>
<evidence type="ECO:0000256" key="1">
    <source>
        <dbReference type="SAM" id="MobiDB-lite"/>
    </source>
</evidence>